<dbReference type="CDD" id="cd06170">
    <property type="entry name" value="LuxR_C_like"/>
    <property type="match status" value="1"/>
</dbReference>
<keyword evidence="2" id="KW-0238">DNA-binding</keyword>
<sequence length="296" mass="34178">MKQTDLESQLHEREKELDALYKLSILFTKPNLTSAIICDKTAVILKEAMQYPDNADVGIFISDFNDPIENNSVKNTKPVDSFSCSSIFSINKRVTIFSYYFQPARGYVAELVFLDRERYLVESTTALLANVLQKNELENILRESTIRLQKQTDDLEKKNIALHEIMAQYGIEKKNYQDEEKTFLNSIIYPEISKLLQNEKLSSHDRDLILNIRFSLENKFGKDSNSLTHIQHLLTPRELEVCNLIKNGMLTKEISSLLGISELTVERHRNTVRKKLKLNNSNINLTSFLRNPVSDM</sequence>
<evidence type="ECO:0000256" key="2">
    <source>
        <dbReference type="ARBA" id="ARBA00023125"/>
    </source>
</evidence>
<keyword evidence="3" id="KW-0804">Transcription</keyword>
<dbReference type="InterPro" id="IPR000792">
    <property type="entry name" value="Tscrpt_reg_LuxR_C"/>
</dbReference>
<evidence type="ECO:0000256" key="1">
    <source>
        <dbReference type="ARBA" id="ARBA00023015"/>
    </source>
</evidence>
<evidence type="ECO:0000313" key="6">
    <source>
        <dbReference type="Proteomes" id="UP001221217"/>
    </source>
</evidence>
<dbReference type="PROSITE" id="PS50043">
    <property type="entry name" value="HTH_LUXR_2"/>
    <property type="match status" value="1"/>
</dbReference>
<dbReference type="GO" id="GO:0003677">
    <property type="term" value="F:DNA binding"/>
    <property type="evidence" value="ECO:0007669"/>
    <property type="project" value="UniProtKB-KW"/>
</dbReference>
<comment type="caution">
    <text evidence="5">The sequence shown here is derived from an EMBL/GenBank/DDBJ whole genome shotgun (WGS) entry which is preliminary data.</text>
</comment>
<dbReference type="Proteomes" id="UP001221217">
    <property type="component" value="Unassembled WGS sequence"/>
</dbReference>
<accession>A0AAJ1MPI7</accession>
<dbReference type="PANTHER" id="PTHR44688:SF16">
    <property type="entry name" value="DNA-BINDING TRANSCRIPTIONAL ACTIVATOR DEVR_DOSR"/>
    <property type="match status" value="1"/>
</dbReference>
<dbReference type="InterPro" id="IPR016032">
    <property type="entry name" value="Sig_transdc_resp-reg_C-effctor"/>
</dbReference>
<dbReference type="EMBL" id="JAQQAL010000035">
    <property type="protein sequence ID" value="MDC7227899.1"/>
    <property type="molecule type" value="Genomic_DNA"/>
</dbReference>
<dbReference type="Gene3D" id="1.10.10.10">
    <property type="entry name" value="Winged helix-like DNA-binding domain superfamily/Winged helix DNA-binding domain"/>
    <property type="match status" value="1"/>
</dbReference>
<organism evidence="5 6">
    <name type="scientific">Candidatus Thalassospirochaeta sargassi</name>
    <dbReference type="NCBI Taxonomy" id="3119039"/>
    <lineage>
        <taxon>Bacteria</taxon>
        <taxon>Pseudomonadati</taxon>
        <taxon>Spirochaetota</taxon>
        <taxon>Spirochaetia</taxon>
        <taxon>Spirochaetales</taxon>
        <taxon>Spirochaetaceae</taxon>
        <taxon>Candidatus Thalassospirochaeta</taxon>
    </lineage>
</organism>
<dbReference type="SUPFAM" id="SSF46894">
    <property type="entry name" value="C-terminal effector domain of the bipartite response regulators"/>
    <property type="match status" value="1"/>
</dbReference>
<dbReference type="AlphaFoldDB" id="A0AAJ1MPI7"/>
<reference evidence="5 6" key="1">
    <citation type="submission" date="2022-12" db="EMBL/GenBank/DDBJ databases">
        <title>Metagenome assembled genome from gulf of manar.</title>
        <authorList>
            <person name="Kohli P."/>
            <person name="Pk S."/>
            <person name="Venkata Ramana C."/>
            <person name="Sasikala C."/>
        </authorList>
    </citation>
    <scope>NUCLEOTIDE SEQUENCE [LARGE SCALE GENOMIC DNA]</scope>
    <source>
        <strain evidence="5">JB008</strain>
    </source>
</reference>
<evidence type="ECO:0000313" key="5">
    <source>
        <dbReference type="EMBL" id="MDC7227899.1"/>
    </source>
</evidence>
<evidence type="ECO:0000256" key="3">
    <source>
        <dbReference type="ARBA" id="ARBA00023163"/>
    </source>
</evidence>
<dbReference type="InterPro" id="IPR036388">
    <property type="entry name" value="WH-like_DNA-bd_sf"/>
</dbReference>
<proteinExistence type="predicted"/>
<feature type="domain" description="HTH luxR-type" evidence="4">
    <location>
        <begin position="227"/>
        <end position="292"/>
    </location>
</feature>
<gene>
    <name evidence="5" type="ORF">PQJ61_14125</name>
</gene>
<keyword evidence="1" id="KW-0805">Transcription regulation</keyword>
<dbReference type="PANTHER" id="PTHR44688">
    <property type="entry name" value="DNA-BINDING TRANSCRIPTIONAL ACTIVATOR DEVR_DOSR"/>
    <property type="match status" value="1"/>
</dbReference>
<dbReference type="Pfam" id="PF00196">
    <property type="entry name" value="GerE"/>
    <property type="match status" value="1"/>
</dbReference>
<protein>
    <submittedName>
        <fullName evidence="5">Helix-turn-helix transcriptional regulator</fullName>
    </submittedName>
</protein>
<dbReference type="PRINTS" id="PR00038">
    <property type="entry name" value="HTHLUXR"/>
</dbReference>
<evidence type="ECO:0000259" key="4">
    <source>
        <dbReference type="PROSITE" id="PS50043"/>
    </source>
</evidence>
<dbReference type="GO" id="GO:0006355">
    <property type="term" value="P:regulation of DNA-templated transcription"/>
    <property type="evidence" value="ECO:0007669"/>
    <property type="project" value="InterPro"/>
</dbReference>
<name>A0AAJ1MPI7_9SPIO</name>
<dbReference type="SMART" id="SM00421">
    <property type="entry name" value="HTH_LUXR"/>
    <property type="match status" value="1"/>
</dbReference>